<organism evidence="4 5">
    <name type="scientific">Tothia fuscella</name>
    <dbReference type="NCBI Taxonomy" id="1048955"/>
    <lineage>
        <taxon>Eukaryota</taxon>
        <taxon>Fungi</taxon>
        <taxon>Dikarya</taxon>
        <taxon>Ascomycota</taxon>
        <taxon>Pezizomycotina</taxon>
        <taxon>Dothideomycetes</taxon>
        <taxon>Pleosporomycetidae</taxon>
        <taxon>Venturiales</taxon>
        <taxon>Cylindrosympodiaceae</taxon>
        <taxon>Tothia</taxon>
    </lineage>
</organism>
<name>A0A9P4NHA5_9PEZI</name>
<protein>
    <recommendedName>
        <fullName evidence="3">NET domain-containing protein</fullName>
    </recommendedName>
</protein>
<dbReference type="AlphaFoldDB" id="A0A9P4NHA5"/>
<evidence type="ECO:0000313" key="5">
    <source>
        <dbReference type="Proteomes" id="UP000800235"/>
    </source>
</evidence>
<sequence>MAAHNASYSNAGYNTPTQTTIYHTPTRASAATHCTGAFQQDHASDTSSRVLNSRIAEVGPTTPPSSTSSPPAPKSAENMSMSARIAAEVTSQFAVAQEDILKLMSITNTGIRGLKKVTVGLAGQVKTANTDIAALWGENANLRAKNVEAKGEITELKGENGELRKRVGTLEEELEQFRVLVLDLVGWREKAEKELEKLGERFRRQDDTLTLHDKDLKVLLWRGDVTSGPPPSVHERVENVVKVVIEERNKTPVDEVLHVAKASQQALENPAAAEVIETGRAHDTTPDAVVTMIPQNEQIEQTPVFETIQNSDAALPVEDALYSTTITTPAPRRKAVIIDLGGSITDSDDEFTASKPQKIPHTERLITPNTSAPHQELNAPAVPITPEQYPKPASPATANNAAHQVEQSYPNHQTLSNEISPSSILSHIRVAKRSGKGVAHIIKTKPKNPASHPISDEAFLRNDDHPLLSVNKRKPAHVAISPSEPAPKRMRSNAADVGSLAQRLNQQNRLTEAIPTPKRSKDDREKRDEIARGIRTLNRNQLNQAASFLKTAIPKIKNGNGQASELLVDVENLDEDVIDRLYYLIKFGAPAYGVRPAGTARPTSKKTAPSRPASKGKEGGLSRVDSDRITLGRASKESSELLQAFGVRKEKMRGVVS</sequence>
<feature type="region of interest" description="Disordered" evidence="2">
    <location>
        <begin position="1"/>
        <end position="20"/>
    </location>
</feature>
<dbReference type="Proteomes" id="UP000800235">
    <property type="component" value="Unassembled WGS sequence"/>
</dbReference>
<evidence type="ECO:0000313" key="4">
    <source>
        <dbReference type="EMBL" id="KAF2421809.1"/>
    </source>
</evidence>
<feature type="compositionally biased region" description="Polar residues" evidence="2">
    <location>
        <begin position="1"/>
        <end position="14"/>
    </location>
</feature>
<gene>
    <name evidence="4" type="ORF">EJ08DRAFT_701920</name>
</gene>
<feature type="coiled-coil region" evidence="1">
    <location>
        <begin position="139"/>
        <end position="208"/>
    </location>
</feature>
<keyword evidence="1" id="KW-0175">Coiled coil</keyword>
<proteinExistence type="predicted"/>
<feature type="region of interest" description="Disordered" evidence="2">
    <location>
        <begin position="347"/>
        <end position="374"/>
    </location>
</feature>
<reference evidence="4" key="1">
    <citation type="journal article" date="2020" name="Stud. Mycol.">
        <title>101 Dothideomycetes genomes: a test case for predicting lifestyles and emergence of pathogens.</title>
        <authorList>
            <person name="Haridas S."/>
            <person name="Albert R."/>
            <person name="Binder M."/>
            <person name="Bloem J."/>
            <person name="Labutti K."/>
            <person name="Salamov A."/>
            <person name="Andreopoulos B."/>
            <person name="Baker S."/>
            <person name="Barry K."/>
            <person name="Bills G."/>
            <person name="Bluhm B."/>
            <person name="Cannon C."/>
            <person name="Castanera R."/>
            <person name="Culley D."/>
            <person name="Daum C."/>
            <person name="Ezra D."/>
            <person name="Gonzalez J."/>
            <person name="Henrissat B."/>
            <person name="Kuo A."/>
            <person name="Liang C."/>
            <person name="Lipzen A."/>
            <person name="Lutzoni F."/>
            <person name="Magnuson J."/>
            <person name="Mondo S."/>
            <person name="Nolan M."/>
            <person name="Ohm R."/>
            <person name="Pangilinan J."/>
            <person name="Park H.-J."/>
            <person name="Ramirez L."/>
            <person name="Alfaro M."/>
            <person name="Sun H."/>
            <person name="Tritt A."/>
            <person name="Yoshinaga Y."/>
            <person name="Zwiers L.-H."/>
            <person name="Turgeon B."/>
            <person name="Goodwin S."/>
            <person name="Spatafora J."/>
            <person name="Crous P."/>
            <person name="Grigoriev I."/>
        </authorList>
    </citation>
    <scope>NUCLEOTIDE SEQUENCE</scope>
    <source>
        <strain evidence="4">CBS 130266</strain>
    </source>
</reference>
<comment type="caution">
    <text evidence="4">The sequence shown here is derived from an EMBL/GenBank/DDBJ whole genome shotgun (WGS) entry which is preliminary data.</text>
</comment>
<keyword evidence="5" id="KW-1185">Reference proteome</keyword>
<feature type="region of interest" description="Disordered" evidence="2">
    <location>
        <begin position="594"/>
        <end position="629"/>
    </location>
</feature>
<dbReference type="InterPro" id="IPR027353">
    <property type="entry name" value="NET_dom"/>
</dbReference>
<feature type="domain" description="NET" evidence="3">
    <location>
        <begin position="525"/>
        <end position="586"/>
    </location>
</feature>
<feature type="compositionally biased region" description="Basic and acidic residues" evidence="2">
    <location>
        <begin position="615"/>
        <end position="629"/>
    </location>
</feature>
<dbReference type="EMBL" id="MU007096">
    <property type="protein sequence ID" value="KAF2421809.1"/>
    <property type="molecule type" value="Genomic_DNA"/>
</dbReference>
<feature type="region of interest" description="Disordered" evidence="2">
    <location>
        <begin position="475"/>
        <end position="527"/>
    </location>
</feature>
<evidence type="ECO:0000256" key="2">
    <source>
        <dbReference type="SAM" id="MobiDB-lite"/>
    </source>
</evidence>
<dbReference type="Pfam" id="PF17035">
    <property type="entry name" value="BET"/>
    <property type="match status" value="1"/>
</dbReference>
<accession>A0A9P4NHA5</accession>
<evidence type="ECO:0000259" key="3">
    <source>
        <dbReference type="Pfam" id="PF17035"/>
    </source>
</evidence>
<feature type="region of interest" description="Disordered" evidence="2">
    <location>
        <begin position="57"/>
        <end position="78"/>
    </location>
</feature>
<evidence type="ECO:0000256" key="1">
    <source>
        <dbReference type="SAM" id="Coils"/>
    </source>
</evidence>